<accession>A0A0E9XCW5</accession>
<dbReference type="EMBL" id="GBXM01008316">
    <property type="protein sequence ID" value="JAI00262.1"/>
    <property type="molecule type" value="Transcribed_RNA"/>
</dbReference>
<name>A0A0E9XCW5_ANGAN</name>
<dbReference type="AlphaFoldDB" id="A0A0E9XCW5"/>
<sequence length="70" mass="7643">MPSSHLLSGFQEVLKHIVHDNDISILKEGGLGADICMDNLDSISEAILLYNHPLKVGEFGTDLHPDQLSC</sequence>
<reference evidence="1" key="2">
    <citation type="journal article" date="2015" name="Fish Shellfish Immunol.">
        <title>Early steps in the European eel (Anguilla anguilla)-Vibrio vulnificus interaction in the gills: Role of the RtxA13 toxin.</title>
        <authorList>
            <person name="Callol A."/>
            <person name="Pajuelo D."/>
            <person name="Ebbesson L."/>
            <person name="Teles M."/>
            <person name="MacKenzie S."/>
            <person name="Amaro C."/>
        </authorList>
    </citation>
    <scope>NUCLEOTIDE SEQUENCE</scope>
</reference>
<reference evidence="1" key="1">
    <citation type="submission" date="2014-11" db="EMBL/GenBank/DDBJ databases">
        <authorList>
            <person name="Amaro Gonzalez C."/>
        </authorList>
    </citation>
    <scope>NUCLEOTIDE SEQUENCE</scope>
</reference>
<organism evidence="1">
    <name type="scientific">Anguilla anguilla</name>
    <name type="common">European freshwater eel</name>
    <name type="synonym">Muraena anguilla</name>
    <dbReference type="NCBI Taxonomy" id="7936"/>
    <lineage>
        <taxon>Eukaryota</taxon>
        <taxon>Metazoa</taxon>
        <taxon>Chordata</taxon>
        <taxon>Craniata</taxon>
        <taxon>Vertebrata</taxon>
        <taxon>Euteleostomi</taxon>
        <taxon>Actinopterygii</taxon>
        <taxon>Neopterygii</taxon>
        <taxon>Teleostei</taxon>
        <taxon>Anguilliformes</taxon>
        <taxon>Anguillidae</taxon>
        <taxon>Anguilla</taxon>
    </lineage>
</organism>
<evidence type="ECO:0000313" key="1">
    <source>
        <dbReference type="EMBL" id="JAI00262.1"/>
    </source>
</evidence>
<protein>
    <submittedName>
        <fullName evidence="1">Uncharacterized protein</fullName>
    </submittedName>
</protein>
<proteinExistence type="predicted"/>